<comment type="caution">
    <text evidence="1">The sequence shown here is derived from an EMBL/GenBank/DDBJ whole genome shotgun (WGS) entry which is preliminary data.</text>
</comment>
<dbReference type="Proteomes" id="UP000193719">
    <property type="component" value="Unassembled WGS sequence"/>
</dbReference>
<evidence type="ECO:0000313" key="1">
    <source>
        <dbReference type="EMBL" id="ORX44051.1"/>
    </source>
</evidence>
<keyword evidence="2" id="KW-1185">Reference proteome</keyword>
<reference evidence="1 2" key="1">
    <citation type="submission" date="2016-08" db="EMBL/GenBank/DDBJ databases">
        <title>Genomes of anaerobic fungi encode conserved fungal cellulosomes for biomass hydrolysis.</title>
        <authorList>
            <consortium name="DOE Joint Genome Institute"/>
            <person name="Haitjema C.H."/>
            <person name="Gilmore S.P."/>
            <person name="Henske J.K."/>
            <person name="Solomon K.V."/>
            <person name="De Groot R."/>
            <person name="Kuo A."/>
            <person name="Mondo S.J."/>
            <person name="Salamov A.A."/>
            <person name="Labutti K."/>
            <person name="Zhao Z."/>
            <person name="Chiniquy J."/>
            <person name="Barry K."/>
            <person name="Brewer H.M."/>
            <person name="Purvine S.O."/>
            <person name="Wright A.T."/>
            <person name="Boxma B."/>
            <person name="Van Alen T."/>
            <person name="Hackstein J.H."/>
            <person name="Baker S.E."/>
            <person name="Grigoriev I.V."/>
            <person name="O'Malley M.A."/>
        </authorList>
    </citation>
    <scope>NUCLEOTIDE SEQUENCE [LARGE SCALE GENOMIC DNA]</scope>
    <source>
        <strain evidence="2">finn</strain>
    </source>
</reference>
<name>A0A1Y1V1P6_9FUNG</name>
<dbReference type="AlphaFoldDB" id="A0A1Y1V1P6"/>
<organism evidence="1 2">
    <name type="scientific">Piromyces finnis</name>
    <dbReference type="NCBI Taxonomy" id="1754191"/>
    <lineage>
        <taxon>Eukaryota</taxon>
        <taxon>Fungi</taxon>
        <taxon>Fungi incertae sedis</taxon>
        <taxon>Chytridiomycota</taxon>
        <taxon>Chytridiomycota incertae sedis</taxon>
        <taxon>Neocallimastigomycetes</taxon>
        <taxon>Neocallimastigales</taxon>
        <taxon>Neocallimastigaceae</taxon>
        <taxon>Piromyces</taxon>
    </lineage>
</organism>
<dbReference type="OrthoDB" id="7478066at2759"/>
<dbReference type="EMBL" id="MCFH01000048">
    <property type="protein sequence ID" value="ORX44051.1"/>
    <property type="molecule type" value="Genomic_DNA"/>
</dbReference>
<sequence>MFSKLGLNEPKSNDKKFNFFYKLLPTDVIIFSSIIICQNNWDKCKKHMEITVLRLQFLKVLNNQQYKNKNVGYSTETNNVTKGSRTNKKRHICYRSGHIAKDCWKNKKNIK</sequence>
<accession>A0A1Y1V1P6</accession>
<gene>
    <name evidence="1" type="ORF">BCR36DRAFT_373533</name>
</gene>
<protein>
    <submittedName>
        <fullName evidence="1">Uncharacterized protein</fullName>
    </submittedName>
</protein>
<evidence type="ECO:0000313" key="2">
    <source>
        <dbReference type="Proteomes" id="UP000193719"/>
    </source>
</evidence>
<reference evidence="1 2" key="2">
    <citation type="submission" date="2016-08" db="EMBL/GenBank/DDBJ databases">
        <title>Pervasive Adenine N6-methylation of Active Genes in Fungi.</title>
        <authorList>
            <consortium name="DOE Joint Genome Institute"/>
            <person name="Mondo S.J."/>
            <person name="Dannebaum R.O."/>
            <person name="Kuo R.C."/>
            <person name="Labutti K."/>
            <person name="Haridas S."/>
            <person name="Kuo A."/>
            <person name="Salamov A."/>
            <person name="Ahrendt S.R."/>
            <person name="Lipzen A."/>
            <person name="Sullivan W."/>
            <person name="Andreopoulos W.B."/>
            <person name="Clum A."/>
            <person name="Lindquist E."/>
            <person name="Daum C."/>
            <person name="Ramamoorthy G.K."/>
            <person name="Gryganskyi A."/>
            <person name="Culley D."/>
            <person name="Magnuson J.K."/>
            <person name="James T.Y."/>
            <person name="O'Malley M.A."/>
            <person name="Stajich J.E."/>
            <person name="Spatafora J.W."/>
            <person name="Visel A."/>
            <person name="Grigoriev I.V."/>
        </authorList>
    </citation>
    <scope>NUCLEOTIDE SEQUENCE [LARGE SCALE GENOMIC DNA]</scope>
    <source>
        <strain evidence="2">finn</strain>
    </source>
</reference>
<proteinExistence type="predicted"/>